<name>A0ABT3PGV9_STRMC</name>
<feature type="non-terminal residue" evidence="1">
    <location>
        <position position="147"/>
    </location>
</feature>
<gene>
    <name evidence="1" type="ORF">OQH01_11190</name>
</gene>
<proteinExistence type="predicted"/>
<accession>A0ABT3PGV9</accession>
<dbReference type="SUPFAM" id="SSF57783">
    <property type="entry name" value="Zinc beta-ribbon"/>
    <property type="match status" value="1"/>
</dbReference>
<evidence type="ECO:0000313" key="1">
    <source>
        <dbReference type="EMBL" id="MCW8679012.1"/>
    </source>
</evidence>
<keyword evidence="2" id="KW-1185">Reference proteome</keyword>
<organism evidence="1 2">
    <name type="scientific">Streptococcus macedonicus</name>
    <name type="common">Streptococcus gallolyticus macedonicus</name>
    <dbReference type="NCBI Taxonomy" id="59310"/>
    <lineage>
        <taxon>Bacteria</taxon>
        <taxon>Bacillati</taxon>
        <taxon>Bacillota</taxon>
        <taxon>Bacilli</taxon>
        <taxon>Lactobacillales</taxon>
        <taxon>Streptococcaceae</taxon>
        <taxon>Streptococcus</taxon>
    </lineage>
</organism>
<sequence length="147" mass="17157">MANMQELLSQRFEVRKQKLVSMDIVAVAESLGMKLKLGSSGAYYWEEHDSFHIYPNTNSFRWWSRSLGSNTIDLVQVVREELTGQKPSFKEAAAFLETGQFENVTVQPPVKEPFEYYLERYEHSDFNIGRQYLKEERGLSDETIDTF</sequence>
<reference evidence="2" key="2">
    <citation type="submission" date="2023-07" db="EMBL/GenBank/DDBJ databases">
        <title>Streptococcus macedonicus and Acinetobacter baumannii: co-inhabitants of the cheese production environment.</title>
        <authorList>
            <person name="Johnson J."/>
            <person name="Curtin C."/>
            <person name="Waite-Cusic J."/>
        </authorList>
    </citation>
    <scope>NUCLEOTIDE SEQUENCE [LARGE SCALE GENOMIC DNA]</scope>
    <source>
        <strain evidence="2">E28</strain>
    </source>
</reference>
<evidence type="ECO:0008006" key="3">
    <source>
        <dbReference type="Google" id="ProtNLM"/>
    </source>
</evidence>
<comment type="caution">
    <text evidence="1">The sequence shown here is derived from an EMBL/GenBank/DDBJ whole genome shotgun (WGS) entry which is preliminary data.</text>
</comment>
<dbReference type="EMBL" id="JAPHJC010000119">
    <property type="protein sequence ID" value="MCW8679012.1"/>
    <property type="molecule type" value="Genomic_DNA"/>
</dbReference>
<dbReference type="Proteomes" id="UP001209889">
    <property type="component" value="Unassembled WGS sequence"/>
</dbReference>
<evidence type="ECO:0000313" key="2">
    <source>
        <dbReference type="Proteomes" id="UP001209889"/>
    </source>
</evidence>
<reference evidence="2" key="1">
    <citation type="submission" date="2022-11" db="EMBL/GenBank/DDBJ databases">
        <title>Streptococcus macedonicus and Acinetobacter baumannii: co-inhabitants of the cheese production environment.</title>
        <authorList>
            <person name="Johnson J."/>
            <person name="Curtin C."/>
            <person name="Waite-Cusic J."/>
        </authorList>
    </citation>
    <scope>NUCLEOTIDE SEQUENCE [LARGE SCALE GENOMIC DNA]</scope>
    <source>
        <strain evidence="2">E28</strain>
    </source>
</reference>
<protein>
    <recommendedName>
        <fullName evidence="3">Zinc finger CHC2-type domain-containing protein</fullName>
    </recommendedName>
</protein>